<proteinExistence type="predicted"/>
<sequence length="71" mass="7649">MSAGPARPDPLLDAALNLARFHGEHERFYASAPLETALRLQRHARALLALADRWTTVEPAASRAVSPFAGA</sequence>
<reference evidence="2" key="1">
    <citation type="submission" date="2017-06" db="EMBL/GenBank/DDBJ databases">
        <authorList>
            <person name="Varghese N."/>
            <person name="Submissions S."/>
        </authorList>
    </citation>
    <scope>NUCLEOTIDE SEQUENCE [LARGE SCALE GENOMIC DNA]</scope>
    <source>
        <strain evidence="2">DSM 45423</strain>
    </source>
</reference>
<dbReference type="RefSeq" id="WP_217897196.1">
    <property type="nucleotide sequence ID" value="NZ_FZOH01000002.1"/>
</dbReference>
<dbReference type="EMBL" id="FZOH01000002">
    <property type="protein sequence ID" value="SNS08405.1"/>
    <property type="molecule type" value="Genomic_DNA"/>
</dbReference>
<keyword evidence="2" id="KW-1185">Reference proteome</keyword>
<organism evidence="1 2">
    <name type="scientific">Geodermatophilus saharensis</name>
    <dbReference type="NCBI Taxonomy" id="1137994"/>
    <lineage>
        <taxon>Bacteria</taxon>
        <taxon>Bacillati</taxon>
        <taxon>Actinomycetota</taxon>
        <taxon>Actinomycetes</taxon>
        <taxon>Geodermatophilales</taxon>
        <taxon>Geodermatophilaceae</taxon>
        <taxon>Geodermatophilus</taxon>
    </lineage>
</organism>
<evidence type="ECO:0000313" key="1">
    <source>
        <dbReference type="EMBL" id="SNS08405.1"/>
    </source>
</evidence>
<dbReference type="AlphaFoldDB" id="A0A239BJS7"/>
<gene>
    <name evidence="1" type="ORF">SAMN04488107_1262</name>
</gene>
<name>A0A239BJS7_9ACTN</name>
<protein>
    <submittedName>
        <fullName evidence="1">Uncharacterized protein</fullName>
    </submittedName>
</protein>
<accession>A0A239BJS7</accession>
<dbReference type="Proteomes" id="UP000198386">
    <property type="component" value="Unassembled WGS sequence"/>
</dbReference>
<evidence type="ECO:0000313" key="2">
    <source>
        <dbReference type="Proteomes" id="UP000198386"/>
    </source>
</evidence>